<dbReference type="AlphaFoldDB" id="A0A853C6N4"/>
<comment type="caution">
    <text evidence="2">The sequence shown here is derived from an EMBL/GenBank/DDBJ whole genome shotgun (WGS) entry which is preliminary data.</text>
</comment>
<protein>
    <recommendedName>
        <fullName evidence="1">Sulfotransferase domain-containing protein</fullName>
    </recommendedName>
</protein>
<dbReference type="Gene3D" id="3.40.50.300">
    <property type="entry name" value="P-loop containing nucleotide triphosphate hydrolases"/>
    <property type="match status" value="1"/>
</dbReference>
<sequence length="289" mass="32856">MPTTEGSGLREWATRVVQWEAGRSGLKRGVQVAARVRGAALTAAGTNIPEIANIYAAGSPKAGSQWMKHLFHHPLVRAETGLFTLPQLDYQMVRVRAFPPGTFVPGIYMSYPEFRDWPKPWNHRTVYMFRDPRELVVSGYFSATKTHRKVHIPELEVFREELRHIPIEEGLLRLIDQAAPRLREIETWVGVDDPTIATFRLEDIDHDPRTEVPRMLEHCGVFLKPEALETVLNDVSRDALQAADLAQRGDGESHYRVDRSSFREIFGPEHYAAIEEIIPGLAKRLGYPD</sequence>
<dbReference type="InterPro" id="IPR000863">
    <property type="entry name" value="Sulfotransferase_dom"/>
</dbReference>
<evidence type="ECO:0000313" key="2">
    <source>
        <dbReference type="EMBL" id="NYJ02899.1"/>
    </source>
</evidence>
<dbReference type="InterPro" id="IPR027417">
    <property type="entry name" value="P-loop_NTPase"/>
</dbReference>
<gene>
    <name evidence="2" type="ORF">HNR19_003597</name>
</gene>
<organism evidence="2 3">
    <name type="scientific">Nocardioides thalensis</name>
    <dbReference type="NCBI Taxonomy" id="1914755"/>
    <lineage>
        <taxon>Bacteria</taxon>
        <taxon>Bacillati</taxon>
        <taxon>Actinomycetota</taxon>
        <taxon>Actinomycetes</taxon>
        <taxon>Propionibacteriales</taxon>
        <taxon>Nocardioidaceae</taxon>
        <taxon>Nocardioides</taxon>
    </lineage>
</organism>
<dbReference type="EMBL" id="JACCFP010000001">
    <property type="protein sequence ID" value="NYJ02899.1"/>
    <property type="molecule type" value="Genomic_DNA"/>
</dbReference>
<feature type="domain" description="Sulfotransferase" evidence="1">
    <location>
        <begin position="122"/>
        <end position="250"/>
    </location>
</feature>
<proteinExistence type="predicted"/>
<dbReference type="RefSeq" id="WP_179669206.1">
    <property type="nucleotide sequence ID" value="NZ_JACCFP010000001.1"/>
</dbReference>
<name>A0A853C6N4_9ACTN</name>
<reference evidence="2 3" key="1">
    <citation type="submission" date="2020-07" db="EMBL/GenBank/DDBJ databases">
        <title>Sequencing the genomes of 1000 actinobacteria strains.</title>
        <authorList>
            <person name="Klenk H.-P."/>
        </authorList>
    </citation>
    <scope>NUCLEOTIDE SEQUENCE [LARGE SCALE GENOMIC DNA]</scope>
    <source>
        <strain evidence="2 3">DSM 103833</strain>
    </source>
</reference>
<dbReference type="GO" id="GO:0008146">
    <property type="term" value="F:sulfotransferase activity"/>
    <property type="evidence" value="ECO:0007669"/>
    <property type="project" value="InterPro"/>
</dbReference>
<dbReference type="Proteomes" id="UP000530424">
    <property type="component" value="Unassembled WGS sequence"/>
</dbReference>
<accession>A0A853C6N4</accession>
<dbReference type="Pfam" id="PF00685">
    <property type="entry name" value="Sulfotransfer_1"/>
    <property type="match status" value="1"/>
</dbReference>
<evidence type="ECO:0000259" key="1">
    <source>
        <dbReference type="Pfam" id="PF00685"/>
    </source>
</evidence>
<dbReference type="SUPFAM" id="SSF52540">
    <property type="entry name" value="P-loop containing nucleoside triphosphate hydrolases"/>
    <property type="match status" value="1"/>
</dbReference>
<keyword evidence="3" id="KW-1185">Reference proteome</keyword>
<evidence type="ECO:0000313" key="3">
    <source>
        <dbReference type="Proteomes" id="UP000530424"/>
    </source>
</evidence>